<dbReference type="KEGG" id="vpn:A21D_02092"/>
<evidence type="ECO:0000313" key="1">
    <source>
        <dbReference type="EMBL" id="AUJ25156.1"/>
    </source>
</evidence>
<proteinExistence type="predicted"/>
<dbReference type="RefSeq" id="WP_101933388.1">
    <property type="nucleotide sequence ID" value="NZ_CP018622.1"/>
</dbReference>
<gene>
    <name evidence="1" type="ORF">A21D_02092</name>
</gene>
<organism evidence="1 2">
    <name type="scientific">Virgibacillus dokdonensis</name>
    <dbReference type="NCBI Taxonomy" id="302167"/>
    <lineage>
        <taxon>Bacteria</taxon>
        <taxon>Bacillati</taxon>
        <taxon>Bacillota</taxon>
        <taxon>Bacilli</taxon>
        <taxon>Bacillales</taxon>
        <taxon>Bacillaceae</taxon>
        <taxon>Virgibacillus</taxon>
    </lineage>
</organism>
<dbReference type="EMBL" id="CP018622">
    <property type="protein sequence ID" value="AUJ25156.1"/>
    <property type="molecule type" value="Genomic_DNA"/>
</dbReference>
<sequence>MNLEEHFLPKDISHASKEYMCAIDLAERTVNAMCNAKYDDAEMLARDFLKSVGVLNEMSSHKYNQDKFYATVQDLTNRNINVQAIQRQYK</sequence>
<dbReference type="AlphaFoldDB" id="A0A2K9IZR5"/>
<evidence type="ECO:0000313" key="2">
    <source>
        <dbReference type="Proteomes" id="UP000234237"/>
    </source>
</evidence>
<name>A0A2K9IZR5_9BACI</name>
<reference evidence="2" key="1">
    <citation type="submission" date="2016-11" db="EMBL/GenBank/DDBJ databases">
        <title>Complete genome sequence of Virgibacillus pantothenticus 21D, a halophilic bacterium isolated from the deep hypersaline anoxic basin Discovery in the Mediterranean Sea.</title>
        <authorList>
            <person name="Zeaiter Z."/>
            <person name="Booth J.M."/>
            <person name="Prosdocimi E.M."/>
            <person name="Mapelli F."/>
            <person name="Fusi M."/>
            <person name="Daffonchio D."/>
            <person name="Borin S."/>
            <person name="Crotti E."/>
        </authorList>
    </citation>
    <scope>NUCLEOTIDE SEQUENCE [LARGE SCALE GENOMIC DNA]</scope>
    <source>
        <strain evidence="2">21D</strain>
    </source>
</reference>
<accession>A0A2K9IZR5</accession>
<protein>
    <submittedName>
        <fullName evidence="1">Uncharacterized protein</fullName>
    </submittedName>
</protein>
<dbReference type="Proteomes" id="UP000234237">
    <property type="component" value="Chromosome"/>
</dbReference>